<sequence length="323" mass="35070">MAHQTHHITYSAENSHLRWDNSLKPILTIPSDSEVTLELPDGGGNQFDAFSTTESITSFDLAKADPAVGPVFIEDAQAGDVLKVDFLSLKPMDFGWTAILPGALNFGLLADEFPDPVLKIWDLKTHASEGYTEFKEGIHIPIRSFLGVVGVARAEAGEWSTIPPYETGGNIDCKHIMEGSCLYLPIKVKGALFSCGDGHAAQGDGEVCGTAIETRMTARIRLSVIKGKPWIKSPNFETSGVKVKVWDTKGEYAVLGVDADLREASRKALKGLIEWLVAEKSLTREESYILASVASDLRIVEAVEMPHYAVACILPLNIFVGSP</sequence>
<dbReference type="Pfam" id="PF03069">
    <property type="entry name" value="FmdA_AmdA"/>
    <property type="match status" value="2"/>
</dbReference>
<dbReference type="GO" id="GO:0016811">
    <property type="term" value="F:hydrolase activity, acting on carbon-nitrogen (but not peptide) bonds, in linear amides"/>
    <property type="evidence" value="ECO:0007669"/>
    <property type="project" value="InterPro"/>
</dbReference>
<gene>
    <name evidence="1" type="ORF">BJ875DRAFT_469849</name>
</gene>
<dbReference type="PANTHER" id="PTHR31891:SF1">
    <property type="entry name" value="FORMAMIDASE C869.04-RELATED"/>
    <property type="match status" value="1"/>
</dbReference>
<dbReference type="InterPro" id="IPR004304">
    <property type="entry name" value="FmdA_AmdA"/>
</dbReference>
<evidence type="ECO:0000313" key="2">
    <source>
        <dbReference type="Proteomes" id="UP000824998"/>
    </source>
</evidence>
<organism evidence="1 2">
    <name type="scientific">Amylocarpus encephaloides</name>
    <dbReference type="NCBI Taxonomy" id="45428"/>
    <lineage>
        <taxon>Eukaryota</taxon>
        <taxon>Fungi</taxon>
        <taxon>Dikarya</taxon>
        <taxon>Ascomycota</taxon>
        <taxon>Pezizomycotina</taxon>
        <taxon>Leotiomycetes</taxon>
        <taxon>Helotiales</taxon>
        <taxon>Helotiales incertae sedis</taxon>
        <taxon>Amylocarpus</taxon>
    </lineage>
</organism>
<dbReference type="OrthoDB" id="3335528at2759"/>
<name>A0A9P8C3U1_9HELO</name>
<evidence type="ECO:0008006" key="3">
    <source>
        <dbReference type="Google" id="ProtNLM"/>
    </source>
</evidence>
<reference evidence="1" key="1">
    <citation type="journal article" date="2021" name="IMA Fungus">
        <title>Genomic characterization of three marine fungi, including Emericellopsis atlantica sp. nov. with signatures of a generalist lifestyle and marine biomass degradation.</title>
        <authorList>
            <person name="Hagestad O.C."/>
            <person name="Hou L."/>
            <person name="Andersen J.H."/>
            <person name="Hansen E.H."/>
            <person name="Altermark B."/>
            <person name="Li C."/>
            <person name="Kuhnert E."/>
            <person name="Cox R.J."/>
            <person name="Crous P.W."/>
            <person name="Spatafora J.W."/>
            <person name="Lail K."/>
            <person name="Amirebrahimi M."/>
            <person name="Lipzen A."/>
            <person name="Pangilinan J."/>
            <person name="Andreopoulos W."/>
            <person name="Hayes R.D."/>
            <person name="Ng V."/>
            <person name="Grigoriev I.V."/>
            <person name="Jackson S.A."/>
            <person name="Sutton T.D.S."/>
            <person name="Dobson A.D.W."/>
            <person name="Rama T."/>
        </authorList>
    </citation>
    <scope>NUCLEOTIDE SEQUENCE</scope>
    <source>
        <strain evidence="1">TRa018bII</strain>
    </source>
</reference>
<protein>
    <recommendedName>
        <fullName evidence="3">Formamidase</fullName>
    </recommendedName>
</protein>
<evidence type="ECO:0000313" key="1">
    <source>
        <dbReference type="EMBL" id="KAG9231316.1"/>
    </source>
</evidence>
<keyword evidence="2" id="KW-1185">Reference proteome</keyword>
<dbReference type="SUPFAM" id="SSF141130">
    <property type="entry name" value="Acetamidase/Formamidase-like"/>
    <property type="match status" value="1"/>
</dbReference>
<dbReference type="EMBL" id="MU251610">
    <property type="protein sequence ID" value="KAG9231316.1"/>
    <property type="molecule type" value="Genomic_DNA"/>
</dbReference>
<proteinExistence type="predicted"/>
<accession>A0A9P8C3U1</accession>
<dbReference type="PANTHER" id="PTHR31891">
    <property type="entry name" value="FORMAMIDASE C869.04-RELATED"/>
    <property type="match status" value="1"/>
</dbReference>
<dbReference type="Gene3D" id="2.60.120.580">
    <property type="entry name" value="Acetamidase/Formamidase-like domains"/>
    <property type="match status" value="1"/>
</dbReference>
<dbReference type="Proteomes" id="UP000824998">
    <property type="component" value="Unassembled WGS sequence"/>
</dbReference>
<dbReference type="Gene3D" id="2.40.10.120">
    <property type="match status" value="1"/>
</dbReference>
<dbReference type="AlphaFoldDB" id="A0A9P8C3U1"/>
<comment type="caution">
    <text evidence="1">The sequence shown here is derived from an EMBL/GenBank/DDBJ whole genome shotgun (WGS) entry which is preliminary data.</text>
</comment>
<dbReference type="Gene3D" id="3.10.28.20">
    <property type="entry name" value="Acetamidase/Formamidase-like domains"/>
    <property type="match status" value="1"/>
</dbReference>